<reference evidence="1" key="1">
    <citation type="journal article" date="2014" name="Front. Microbiol.">
        <title>High frequency of phylogenetically diverse reductive dehalogenase-homologous genes in deep subseafloor sedimentary metagenomes.</title>
        <authorList>
            <person name="Kawai M."/>
            <person name="Futagami T."/>
            <person name="Toyoda A."/>
            <person name="Takaki Y."/>
            <person name="Nishi S."/>
            <person name="Hori S."/>
            <person name="Arai W."/>
            <person name="Tsubouchi T."/>
            <person name="Morono Y."/>
            <person name="Uchiyama I."/>
            <person name="Ito T."/>
            <person name="Fujiyama A."/>
            <person name="Inagaki F."/>
            <person name="Takami H."/>
        </authorList>
    </citation>
    <scope>NUCLEOTIDE SEQUENCE</scope>
    <source>
        <strain evidence="1">Expedition CK06-06</strain>
    </source>
</reference>
<dbReference type="AlphaFoldDB" id="X1QTR9"/>
<protein>
    <submittedName>
        <fullName evidence="1">Uncharacterized protein</fullName>
    </submittedName>
</protein>
<organism evidence="1">
    <name type="scientific">marine sediment metagenome</name>
    <dbReference type="NCBI Taxonomy" id="412755"/>
    <lineage>
        <taxon>unclassified sequences</taxon>
        <taxon>metagenomes</taxon>
        <taxon>ecological metagenomes</taxon>
    </lineage>
</organism>
<accession>X1QTR9</accession>
<gene>
    <name evidence="1" type="ORF">S06H3_65790</name>
</gene>
<proteinExistence type="predicted"/>
<name>X1QTR9_9ZZZZ</name>
<comment type="caution">
    <text evidence="1">The sequence shown here is derived from an EMBL/GenBank/DDBJ whole genome shotgun (WGS) entry which is preliminary data.</text>
</comment>
<feature type="non-terminal residue" evidence="1">
    <location>
        <position position="83"/>
    </location>
</feature>
<sequence>TRTEGSNEIQIYFNTKYRGYIEWDISSIPENATITVVSIRFKSASGYDGDLDFYDMNNQPSISTDETVYTDARDGSLYVSSPA</sequence>
<evidence type="ECO:0000313" key="1">
    <source>
        <dbReference type="EMBL" id="GAI71653.1"/>
    </source>
</evidence>
<feature type="non-terminal residue" evidence="1">
    <location>
        <position position="1"/>
    </location>
</feature>
<dbReference type="EMBL" id="BARV01044465">
    <property type="protein sequence ID" value="GAI71653.1"/>
    <property type="molecule type" value="Genomic_DNA"/>
</dbReference>